<evidence type="ECO:0000259" key="2">
    <source>
        <dbReference type="Pfam" id="PF06742"/>
    </source>
</evidence>
<organism evidence="4 5">
    <name type="scientific">Candidatus Accumulibacter phosphatis</name>
    <dbReference type="NCBI Taxonomy" id="327160"/>
    <lineage>
        <taxon>Bacteria</taxon>
        <taxon>Pseudomonadati</taxon>
        <taxon>Pseudomonadota</taxon>
        <taxon>Betaproteobacteria</taxon>
        <taxon>Candidatus Accumulibacter</taxon>
    </lineage>
</organism>
<feature type="chain" id="PRO_5046207251" evidence="1">
    <location>
        <begin position="25"/>
        <end position="945"/>
    </location>
</feature>
<keyword evidence="1" id="KW-0732">Signal</keyword>
<dbReference type="EMBL" id="SPMY01000019">
    <property type="protein sequence ID" value="NMQ27539.1"/>
    <property type="molecule type" value="Genomic_DNA"/>
</dbReference>
<evidence type="ECO:0000259" key="3">
    <source>
        <dbReference type="Pfam" id="PF06863"/>
    </source>
</evidence>
<dbReference type="Gene3D" id="2.60.120.600">
    <property type="entry name" value="Domain of unknown function DUF1214, C-terminal domain"/>
    <property type="match status" value="1"/>
</dbReference>
<dbReference type="Gene3D" id="2.60.40.1610">
    <property type="entry name" value="Domain of unknown function DUF1254"/>
    <property type="match status" value="1"/>
</dbReference>
<protein>
    <submittedName>
        <fullName evidence="4">DUF1254 domain-containing protein</fullName>
    </submittedName>
</protein>
<dbReference type="PANTHER" id="PTHR36509:SF2">
    <property type="entry name" value="BLL3101 PROTEIN"/>
    <property type="match status" value="1"/>
</dbReference>
<evidence type="ECO:0000313" key="4">
    <source>
        <dbReference type="EMBL" id="NMQ27539.1"/>
    </source>
</evidence>
<feature type="domain" description="DUF1254" evidence="3">
    <location>
        <begin position="72"/>
        <end position="203"/>
    </location>
</feature>
<feature type="domain" description="DUF1214" evidence="2">
    <location>
        <begin position="343"/>
        <end position="454"/>
    </location>
</feature>
<dbReference type="Proteomes" id="UP000749010">
    <property type="component" value="Unassembled WGS sequence"/>
</dbReference>
<evidence type="ECO:0000256" key="1">
    <source>
        <dbReference type="SAM" id="SignalP"/>
    </source>
</evidence>
<dbReference type="PANTHER" id="PTHR36509">
    <property type="entry name" value="BLL3101 PROTEIN"/>
    <property type="match status" value="1"/>
</dbReference>
<reference evidence="4 5" key="1">
    <citation type="submission" date="2019-03" db="EMBL/GenBank/DDBJ databases">
        <title>Metabolic reconstructions from genomes of highly enriched 'Candidatus Accumulibacter' and 'Candidatus Competibacter' bioreactor populations.</title>
        <authorList>
            <person name="Annavajhala M.K."/>
            <person name="Welles L."/>
            <person name="Abbas B."/>
            <person name="Sorokin D."/>
            <person name="Park H."/>
            <person name="Van Loosdrecht M."/>
            <person name="Chandran K."/>
        </authorList>
    </citation>
    <scope>NUCLEOTIDE SEQUENCE [LARGE SCALE GENOMIC DNA]</scope>
    <source>
        <strain evidence="4 5">SBR_S</strain>
    </source>
</reference>
<keyword evidence="5" id="KW-1185">Reference proteome</keyword>
<dbReference type="SUPFAM" id="SSF160935">
    <property type="entry name" value="VPA0735-like"/>
    <property type="match status" value="1"/>
</dbReference>
<dbReference type="InterPro" id="IPR037050">
    <property type="entry name" value="DUF1254_sf"/>
</dbReference>
<dbReference type="InterPro" id="IPR010621">
    <property type="entry name" value="DUF1214"/>
</dbReference>
<feature type="signal peptide" evidence="1">
    <location>
        <begin position="1"/>
        <end position="24"/>
    </location>
</feature>
<dbReference type="RefSeq" id="WP_169065997.1">
    <property type="nucleotide sequence ID" value="NZ_SPMY01000019.1"/>
</dbReference>
<comment type="caution">
    <text evidence="4">The sequence shown here is derived from an EMBL/GenBank/DDBJ whole genome shotgun (WGS) entry which is preliminary data.</text>
</comment>
<gene>
    <name evidence="4" type="ORF">E4Q23_07090</name>
</gene>
<dbReference type="InterPro" id="IPR010679">
    <property type="entry name" value="DUF1254"/>
</dbReference>
<name>A0ABX1TTE7_9PROT</name>
<sequence length="945" mass="104127">MRKQVLKLAVAITMASTMATASLAATEADAVAGIKDAVEEAYLYGLPMIVGYKVQYDYFIDRKSGQFKAPLNTLHNEARVYTPHDTAISTPNSDTPYSMVMLDLRAEPMVLCMPKIEPARYYDVQLVDLYTDNYGYIGSRATGNEAGCYLIAGPDWQGTAPATVARTFRSETQFSLAIYRTQLFNPADMPNVEQVQAGYLVKPLSAFIGGAKPPAAPAIDWPAFKPEAFTSEFAAYLNFLLQFCPPTGSAEVEKPMRERFAKVGIGAGLKPLAEQLTPAVKAAMGEAIKAALQKIGQTAESIGKDVNGWHIGAAAGNRDFYNGNWALRAAAAKLGIYGNSEAEAVYPFTRHDSNGIVADGSKHTYQMTFAAGQLPPVNAFWSITMYDGRTQLLIDNPIKRYLINSPMLPELKRNADGSITVYIQKDSPGKDKEANWLPAPNGPLFVVMRMYWPKTEAPSVYPLGEGAWKPPALVPVQNLNALGVRRFGDKSIENIVRTDTRYGNDGLFQGPRGWGYWNHLEYPRPIQNPNLWPDWQSTYFIGRMALPDGGSVSFNYRYPHARYFQFALYREKGGTFVSIGEAVDARNIDPDPGSSNPFRVGADRLAEARKFTLRVVAREAPEDPQQREANVVYAGTGGSELQFVNRIYLSDQGSDGTGWGASDTPRGGFHMPTYTGTLADGTSLTSEEVVKSFGRPFPGATKQPVTDEQWEQLVHAKGNDPQLDPASAPARKLPVWEKYWNIRYSILGSFKTPEERAKIPFAGPIDGGGDPATEYLFVQLSRKFGPVYVMRGKMPTFPNTYAGAGGKGLEIMPDAQTQYWSLVSCEAMPSGQIVDGLTDMQVPLDAERNYTIVYSRKEDRPANATAENGVAWIEWSPRGEGIAGPKNRPDFGMLMLRIMATNPTWKERPDNITRPGMEEDVMGPYYPRGEYTNKAAFEASGLKTR</sequence>
<evidence type="ECO:0000313" key="5">
    <source>
        <dbReference type="Proteomes" id="UP000749010"/>
    </source>
</evidence>
<dbReference type="InterPro" id="IPR037049">
    <property type="entry name" value="DUF1214_C_sf"/>
</dbReference>
<dbReference type="Pfam" id="PF06742">
    <property type="entry name" value="DUF1214"/>
    <property type="match status" value="1"/>
</dbReference>
<accession>A0ABX1TTE7</accession>
<proteinExistence type="predicted"/>
<dbReference type="Pfam" id="PF06863">
    <property type="entry name" value="DUF1254"/>
    <property type="match status" value="1"/>
</dbReference>